<organism evidence="7 8">
    <name type="scientific">Lunatimonas lonarensis</name>
    <dbReference type="NCBI Taxonomy" id="1232681"/>
    <lineage>
        <taxon>Bacteria</taxon>
        <taxon>Pseudomonadati</taxon>
        <taxon>Bacteroidota</taxon>
        <taxon>Cytophagia</taxon>
        <taxon>Cytophagales</taxon>
        <taxon>Cyclobacteriaceae</taxon>
    </lineage>
</organism>
<feature type="transmembrane region" description="Helical" evidence="6">
    <location>
        <begin position="142"/>
        <end position="160"/>
    </location>
</feature>
<dbReference type="Proteomes" id="UP000013909">
    <property type="component" value="Unassembled WGS sequence"/>
</dbReference>
<evidence type="ECO:0000256" key="6">
    <source>
        <dbReference type="SAM" id="Phobius"/>
    </source>
</evidence>
<evidence type="ECO:0000256" key="1">
    <source>
        <dbReference type="ARBA" id="ARBA00004651"/>
    </source>
</evidence>
<reference evidence="7 8" key="1">
    <citation type="submission" date="2013-02" db="EMBL/GenBank/DDBJ databases">
        <title>A novel strain isolated from Lonar lake, Maharashtra, India.</title>
        <authorList>
            <person name="Singh A."/>
        </authorList>
    </citation>
    <scope>NUCLEOTIDE SEQUENCE [LARGE SCALE GENOMIC DNA]</scope>
    <source>
        <strain evidence="7 8">AK24</strain>
    </source>
</reference>
<keyword evidence="4 6" id="KW-1133">Transmembrane helix</keyword>
<comment type="caution">
    <text evidence="7">The sequence shown here is derived from an EMBL/GenBank/DDBJ whole genome shotgun (WGS) entry which is preliminary data.</text>
</comment>
<feature type="transmembrane region" description="Helical" evidence="6">
    <location>
        <begin position="86"/>
        <end position="104"/>
    </location>
</feature>
<feature type="transmembrane region" description="Helical" evidence="6">
    <location>
        <begin position="110"/>
        <end position="130"/>
    </location>
</feature>
<dbReference type="Pfam" id="PF02690">
    <property type="entry name" value="Na_Pi_cotrans"/>
    <property type="match status" value="2"/>
</dbReference>
<feature type="transmembrane region" description="Helical" evidence="6">
    <location>
        <begin position="51"/>
        <end position="74"/>
    </location>
</feature>
<evidence type="ECO:0000256" key="5">
    <source>
        <dbReference type="ARBA" id="ARBA00023136"/>
    </source>
</evidence>
<gene>
    <name evidence="7" type="ORF">ADIS_0046</name>
</gene>
<evidence type="ECO:0000313" key="7">
    <source>
        <dbReference type="EMBL" id="EON79479.1"/>
    </source>
</evidence>
<dbReference type="NCBIfam" id="NF037997">
    <property type="entry name" value="Na_Pi_symport"/>
    <property type="match status" value="1"/>
</dbReference>
<evidence type="ECO:0000256" key="3">
    <source>
        <dbReference type="ARBA" id="ARBA00022692"/>
    </source>
</evidence>
<dbReference type="GO" id="GO:0005886">
    <property type="term" value="C:plasma membrane"/>
    <property type="evidence" value="ECO:0007669"/>
    <property type="project" value="UniProtKB-SubCell"/>
</dbReference>
<evidence type="ECO:0000256" key="4">
    <source>
        <dbReference type="ARBA" id="ARBA00022989"/>
    </source>
</evidence>
<keyword evidence="2" id="KW-1003">Cell membrane</keyword>
<dbReference type="PANTHER" id="PTHR10010:SF46">
    <property type="entry name" value="SODIUM-DEPENDENT PHOSPHATE TRANSPORT PROTEIN 2B"/>
    <property type="match status" value="1"/>
</dbReference>
<protein>
    <submittedName>
        <fullName evidence="7">Sodium-dependent phosphate transporter</fullName>
    </submittedName>
</protein>
<name>R7ZZJ6_9BACT</name>
<dbReference type="RefSeq" id="WP_010852201.1">
    <property type="nucleotide sequence ID" value="NZ_AQHR01000001.1"/>
</dbReference>
<dbReference type="OrthoDB" id="9763003at2"/>
<accession>R7ZZJ6</accession>
<feature type="transmembrane region" description="Helical" evidence="6">
    <location>
        <begin position="280"/>
        <end position="302"/>
    </location>
</feature>
<feature type="transmembrane region" description="Helical" evidence="6">
    <location>
        <begin position="249"/>
        <end position="274"/>
    </location>
</feature>
<dbReference type="PATRIC" id="fig|1288963.3.peg.46"/>
<dbReference type="InterPro" id="IPR003841">
    <property type="entry name" value="Na/Pi_transpt"/>
</dbReference>
<keyword evidence="8" id="KW-1185">Reference proteome</keyword>
<sequence length="552" mass="61665">MEGSFDFWRFLAGIGLFLWGMHQLEHSLRELVGRSFKDLLQRFTNKPWKGIAVGTVITAILQSSSLVTLMVLAFLGGGMISLSHSLGVVLGANLGTTVTAWIVATLGFKVSVSDFAFPFLALGSLTYLFVNSRPLLRNLGAFLVGFGLLFLGLDFMKGAIESVAEEIDLSDYLGFGLWAFLGLGVFITALIQSSSATIVIVLSALNAQVIGIEHALAMIIGANIGTTFTLILGAVGGTADKKRLALSNFIFKLVAGVITFFFIDEMIHVAFFVFKVEDPLMELVLLNTLVNVFGIVIFYPFLGAMERWLRGQFLSDEPKGLSTYIKNVTQEVPSVGIIALEKEADWLFERTLKFVKKLILKQHLPERNTSVWKKIIYQPKDLISEYDKLKSLEDELTGYGIGLQKQNLSSEEAAQLNHLMHALREMIYGAKDFKDIVHNIQQMEASRESLVFDVHQQIKEKMNGFVARLHVLLSQRDEKELAELLVQLERDYAWMIQELYERLRHAKTDIPVSTLSNVIKQSFSGIKHLAYALEQKKVESPVPLVREDIPLG</sequence>
<dbReference type="PANTHER" id="PTHR10010">
    <property type="entry name" value="SOLUTE CARRIER FAMILY 34 SODIUM PHOSPHATE , MEMBER 2-RELATED"/>
    <property type="match status" value="1"/>
</dbReference>
<keyword evidence="5 6" id="KW-0472">Membrane</keyword>
<feature type="transmembrane region" description="Helical" evidence="6">
    <location>
        <begin position="172"/>
        <end position="191"/>
    </location>
</feature>
<proteinExistence type="predicted"/>
<dbReference type="GO" id="GO:0044341">
    <property type="term" value="P:sodium-dependent phosphate transport"/>
    <property type="evidence" value="ECO:0007669"/>
    <property type="project" value="InterPro"/>
</dbReference>
<feature type="transmembrane region" description="Helical" evidence="6">
    <location>
        <begin position="218"/>
        <end position="237"/>
    </location>
</feature>
<dbReference type="AlphaFoldDB" id="R7ZZJ6"/>
<keyword evidence="3 6" id="KW-0812">Transmembrane</keyword>
<evidence type="ECO:0000313" key="8">
    <source>
        <dbReference type="Proteomes" id="UP000013909"/>
    </source>
</evidence>
<dbReference type="GO" id="GO:0005436">
    <property type="term" value="F:sodium:phosphate symporter activity"/>
    <property type="evidence" value="ECO:0007669"/>
    <property type="project" value="InterPro"/>
</dbReference>
<comment type="subcellular location">
    <subcellularLocation>
        <location evidence="1">Cell membrane</location>
        <topology evidence="1">Multi-pass membrane protein</topology>
    </subcellularLocation>
</comment>
<evidence type="ECO:0000256" key="2">
    <source>
        <dbReference type="ARBA" id="ARBA00022475"/>
    </source>
</evidence>
<dbReference type="EMBL" id="AQHR01000001">
    <property type="protein sequence ID" value="EON79479.1"/>
    <property type="molecule type" value="Genomic_DNA"/>
</dbReference>